<name>A0ABP4GXA7_9ACTN</name>
<dbReference type="EMBL" id="BAAALF010000049">
    <property type="protein sequence ID" value="GAA1239482.1"/>
    <property type="molecule type" value="Genomic_DNA"/>
</dbReference>
<keyword evidence="2" id="KW-1185">Reference proteome</keyword>
<evidence type="ECO:0000313" key="1">
    <source>
        <dbReference type="EMBL" id="GAA1239482.1"/>
    </source>
</evidence>
<protein>
    <submittedName>
        <fullName evidence="1">Uncharacterized protein</fullName>
    </submittedName>
</protein>
<dbReference type="Proteomes" id="UP001500037">
    <property type="component" value="Unassembled WGS sequence"/>
</dbReference>
<sequence>MLPAPDLNEVVHRLRRVPLDPWGPDGVRYVCFLFWDYRGYRHLTNQIAGEAWSRWHHSSGDFWDLFLAGCYAYGSDDYYGDRGLPLTPGTEYNEDWRTTGGQYAFPQMLWSERQSNKLARELSAEARRAGAPAWDLSGPLELVAVGARRDGEEVDIDWASLRSAPVSTSALGAAVSDYTEAHIGMNADILPGDLPVPGSFEDCLPREIWWELVKKVGLLKFLFHH</sequence>
<proteinExistence type="predicted"/>
<accession>A0ABP4GXA7</accession>
<reference evidence="2" key="1">
    <citation type="journal article" date="2019" name="Int. J. Syst. Evol. Microbiol.">
        <title>The Global Catalogue of Microorganisms (GCM) 10K type strain sequencing project: providing services to taxonomists for standard genome sequencing and annotation.</title>
        <authorList>
            <consortium name="The Broad Institute Genomics Platform"/>
            <consortium name="The Broad Institute Genome Sequencing Center for Infectious Disease"/>
            <person name="Wu L."/>
            <person name="Ma J."/>
        </authorList>
    </citation>
    <scope>NUCLEOTIDE SEQUENCE [LARGE SCALE GENOMIC DNA]</scope>
    <source>
        <strain evidence="2">JCM 13004</strain>
    </source>
</reference>
<evidence type="ECO:0000313" key="2">
    <source>
        <dbReference type="Proteomes" id="UP001500037"/>
    </source>
</evidence>
<comment type="caution">
    <text evidence="1">The sequence shown here is derived from an EMBL/GenBank/DDBJ whole genome shotgun (WGS) entry which is preliminary data.</text>
</comment>
<gene>
    <name evidence="1" type="ORF">GCM10009665_32630</name>
</gene>
<organism evidence="1 2">
    <name type="scientific">Kitasatospora nipponensis</name>
    <dbReference type="NCBI Taxonomy" id="258049"/>
    <lineage>
        <taxon>Bacteria</taxon>
        <taxon>Bacillati</taxon>
        <taxon>Actinomycetota</taxon>
        <taxon>Actinomycetes</taxon>
        <taxon>Kitasatosporales</taxon>
        <taxon>Streptomycetaceae</taxon>
        <taxon>Kitasatospora</taxon>
    </lineage>
</organism>